<feature type="domain" description="Flagellar basal-body/hook protein C-terminal" evidence="8">
    <location>
        <begin position="93"/>
        <end position="135"/>
    </location>
</feature>
<organism evidence="9 10">
    <name type="scientific">Imhoffiella purpurea</name>
    <dbReference type="NCBI Taxonomy" id="1249627"/>
    <lineage>
        <taxon>Bacteria</taxon>
        <taxon>Pseudomonadati</taxon>
        <taxon>Pseudomonadota</taxon>
        <taxon>Gammaproteobacteria</taxon>
        <taxon>Chromatiales</taxon>
        <taxon>Chromatiaceae</taxon>
        <taxon>Imhoffiella</taxon>
    </lineage>
</organism>
<keyword evidence="9" id="KW-0966">Cell projection</keyword>
<evidence type="ECO:0000256" key="6">
    <source>
        <dbReference type="RuleBase" id="RU362062"/>
    </source>
</evidence>
<dbReference type="Pfam" id="PF06429">
    <property type="entry name" value="Flg_bbr_C"/>
    <property type="match status" value="1"/>
</dbReference>
<dbReference type="EMBL" id="AONC01000004">
    <property type="protein sequence ID" value="EXJ16904.1"/>
    <property type="molecule type" value="Genomic_DNA"/>
</dbReference>
<dbReference type="GO" id="GO:0030694">
    <property type="term" value="C:bacterial-type flagellum basal body, rod"/>
    <property type="evidence" value="ECO:0007669"/>
    <property type="project" value="UniProtKB-UniRule"/>
</dbReference>
<evidence type="ECO:0000256" key="2">
    <source>
        <dbReference type="ARBA" id="ARBA00009677"/>
    </source>
</evidence>
<evidence type="ECO:0000259" key="7">
    <source>
        <dbReference type="Pfam" id="PF00460"/>
    </source>
</evidence>
<dbReference type="Pfam" id="PF00460">
    <property type="entry name" value="Flg_bb_rod"/>
    <property type="match status" value="1"/>
</dbReference>
<dbReference type="STRING" id="1249627.D779_2515"/>
<dbReference type="PROSITE" id="PS00588">
    <property type="entry name" value="FLAGELLA_BB_ROD"/>
    <property type="match status" value="1"/>
</dbReference>
<dbReference type="PATRIC" id="fig|1249627.3.peg.470"/>
<dbReference type="NCBIfam" id="TIGR01395">
    <property type="entry name" value="FlgC"/>
    <property type="match status" value="1"/>
</dbReference>
<dbReference type="GO" id="GO:0071978">
    <property type="term" value="P:bacterial-type flagellum-dependent swarming motility"/>
    <property type="evidence" value="ECO:0007669"/>
    <property type="project" value="TreeGrafter"/>
</dbReference>
<dbReference type="eggNOG" id="COG1558">
    <property type="taxonomic scope" value="Bacteria"/>
</dbReference>
<keyword evidence="9" id="KW-0969">Cilium</keyword>
<sequence>MSDLFSVFNTSASALTAQSVRLNTVASNLANANTVASTPEDAYISKQVLFQTIMDQEDPDDVTMPVRVSDILDSGAQPFPSYEPNHPQANEEGYVFHAAVNVVEEMANMMSASRSYEANVEVMTTTRELLQRTLQTGKS</sequence>
<dbReference type="PANTHER" id="PTHR30435">
    <property type="entry name" value="FLAGELLAR PROTEIN"/>
    <property type="match status" value="1"/>
</dbReference>
<reference evidence="9 10" key="1">
    <citation type="submission" date="2012-11" db="EMBL/GenBank/DDBJ databases">
        <title>Genome assembly of Thiorhodococcus sp. AK35.</title>
        <authorList>
            <person name="Nupur N."/>
            <person name="Khatri I."/>
            <person name="Subramanian S."/>
            <person name="Pinnaka A."/>
        </authorList>
    </citation>
    <scope>NUCLEOTIDE SEQUENCE [LARGE SCALE GENOMIC DNA]</scope>
    <source>
        <strain evidence="9 10">AK35</strain>
    </source>
</reference>
<comment type="similarity">
    <text evidence="2">Belongs to the flagella basal body rod proteins family.</text>
</comment>
<comment type="subunit">
    <text evidence="5 6">The basal body constitutes a major portion of the flagellar organelle and consists of four rings (L,P,S, and M) mounted on a central rod. The rod consists of about 26 subunits of FlgG in the distal portion, and FlgB, FlgC and FlgF are thought to build up the proximal portion of the rod with about 6 subunits each.</text>
</comment>
<evidence type="ECO:0000256" key="3">
    <source>
        <dbReference type="ARBA" id="ARBA00017941"/>
    </source>
</evidence>
<protein>
    <recommendedName>
        <fullName evidence="3 6">Flagellar basal-body rod protein FlgC</fullName>
    </recommendedName>
</protein>
<evidence type="ECO:0000256" key="4">
    <source>
        <dbReference type="ARBA" id="ARBA00023143"/>
    </source>
</evidence>
<keyword evidence="4 6" id="KW-0975">Bacterial flagellum</keyword>
<dbReference type="InterPro" id="IPR019776">
    <property type="entry name" value="Flagellar_basal_body_rod_CS"/>
</dbReference>
<comment type="caution">
    <text evidence="9">The sequence shown here is derived from an EMBL/GenBank/DDBJ whole genome shotgun (WGS) entry which is preliminary data.</text>
</comment>
<gene>
    <name evidence="9" type="ORF">D779_2515</name>
</gene>
<dbReference type="InterPro" id="IPR010930">
    <property type="entry name" value="Flg_bb/hook_C_dom"/>
</dbReference>
<dbReference type="InterPro" id="IPR006299">
    <property type="entry name" value="FlgC"/>
</dbReference>
<accession>W9VBV7</accession>
<evidence type="ECO:0000313" key="9">
    <source>
        <dbReference type="EMBL" id="EXJ16904.1"/>
    </source>
</evidence>
<dbReference type="Proteomes" id="UP000019460">
    <property type="component" value="Unassembled WGS sequence"/>
</dbReference>
<evidence type="ECO:0000256" key="5">
    <source>
        <dbReference type="ARBA" id="ARBA00025933"/>
    </source>
</evidence>
<comment type="subcellular location">
    <subcellularLocation>
        <location evidence="1 6">Bacterial flagellum basal body</location>
    </subcellularLocation>
</comment>
<keyword evidence="10" id="KW-1185">Reference proteome</keyword>
<dbReference type="AlphaFoldDB" id="W9VBV7"/>
<dbReference type="PANTHER" id="PTHR30435:SF2">
    <property type="entry name" value="FLAGELLAR BASAL-BODY ROD PROTEIN FLGC"/>
    <property type="match status" value="1"/>
</dbReference>
<evidence type="ECO:0000259" key="8">
    <source>
        <dbReference type="Pfam" id="PF06429"/>
    </source>
</evidence>
<name>W9VBV7_9GAMM</name>
<keyword evidence="9" id="KW-0282">Flagellum</keyword>
<feature type="domain" description="Flagellar basal body rod protein N-terminal" evidence="7">
    <location>
        <begin position="8"/>
        <end position="35"/>
    </location>
</feature>
<evidence type="ECO:0000313" key="10">
    <source>
        <dbReference type="Proteomes" id="UP000019460"/>
    </source>
</evidence>
<dbReference type="OrthoDB" id="9794148at2"/>
<dbReference type="InterPro" id="IPR001444">
    <property type="entry name" value="Flag_bb_rod_N"/>
</dbReference>
<evidence type="ECO:0000256" key="1">
    <source>
        <dbReference type="ARBA" id="ARBA00004117"/>
    </source>
</evidence>
<proteinExistence type="inferred from homology"/>
<dbReference type="RefSeq" id="WP_043748758.1">
    <property type="nucleotide sequence ID" value="NZ_AONC01000004.1"/>
</dbReference>